<keyword evidence="1" id="KW-0812">Transmembrane</keyword>
<evidence type="ECO:0000256" key="1">
    <source>
        <dbReference type="SAM" id="Phobius"/>
    </source>
</evidence>
<keyword evidence="1" id="KW-0472">Membrane</keyword>
<sequence>MAGVDLPDRRGRWILLLDLLLVIVFALSGRASHTETLDPVGLLGTAWPFLAGCVVGHLVVRAWRRPTALWPTGVVIWIVTVAGGMGLRALTDAGTALSFVLVATGVLGLFLLLPRLIVSLWRRGANRAAAGRRSGPAR</sequence>
<evidence type="ECO:0000313" key="2">
    <source>
        <dbReference type="EMBL" id="HIT76528.1"/>
    </source>
</evidence>
<feature type="transmembrane region" description="Helical" evidence="1">
    <location>
        <begin position="93"/>
        <end position="113"/>
    </location>
</feature>
<organism evidence="2 3">
    <name type="scientific">Candidatus Avipropionibacterium avicola</name>
    <dbReference type="NCBI Taxonomy" id="2840701"/>
    <lineage>
        <taxon>Bacteria</taxon>
        <taxon>Bacillati</taxon>
        <taxon>Actinomycetota</taxon>
        <taxon>Actinomycetes</taxon>
        <taxon>Propionibacteriales</taxon>
        <taxon>Propionibacteriaceae</taxon>
        <taxon>Propionibacteriaceae incertae sedis</taxon>
        <taxon>Candidatus Avipropionibacterium</taxon>
    </lineage>
</organism>
<evidence type="ECO:0000313" key="3">
    <source>
        <dbReference type="Proteomes" id="UP000886842"/>
    </source>
</evidence>
<gene>
    <name evidence="2" type="ORF">IAA98_13165</name>
</gene>
<dbReference type="AlphaFoldDB" id="A0A9D1H0U7"/>
<dbReference type="Proteomes" id="UP000886842">
    <property type="component" value="Unassembled WGS sequence"/>
</dbReference>
<keyword evidence="1" id="KW-1133">Transmembrane helix</keyword>
<dbReference type="EMBL" id="DVLP01000385">
    <property type="protein sequence ID" value="HIT76528.1"/>
    <property type="molecule type" value="Genomic_DNA"/>
</dbReference>
<accession>A0A9D1H0U7</accession>
<dbReference type="Pfam" id="PF11255">
    <property type="entry name" value="DUF3054"/>
    <property type="match status" value="1"/>
</dbReference>
<dbReference type="InterPro" id="IPR021414">
    <property type="entry name" value="DUF3054"/>
</dbReference>
<reference evidence="2" key="2">
    <citation type="journal article" date="2021" name="PeerJ">
        <title>Extensive microbial diversity within the chicken gut microbiome revealed by metagenomics and culture.</title>
        <authorList>
            <person name="Gilroy R."/>
            <person name="Ravi A."/>
            <person name="Getino M."/>
            <person name="Pursley I."/>
            <person name="Horton D.L."/>
            <person name="Alikhan N.F."/>
            <person name="Baker D."/>
            <person name="Gharbi K."/>
            <person name="Hall N."/>
            <person name="Watson M."/>
            <person name="Adriaenssens E.M."/>
            <person name="Foster-Nyarko E."/>
            <person name="Jarju S."/>
            <person name="Secka A."/>
            <person name="Antonio M."/>
            <person name="Oren A."/>
            <person name="Chaudhuri R.R."/>
            <person name="La Ragione R."/>
            <person name="Hildebrand F."/>
            <person name="Pallen M.J."/>
        </authorList>
    </citation>
    <scope>NUCLEOTIDE SEQUENCE</scope>
    <source>
        <strain evidence="2">ChiGjej1B1-24693</strain>
    </source>
</reference>
<name>A0A9D1H0U7_9ACTN</name>
<comment type="caution">
    <text evidence="2">The sequence shown here is derived from an EMBL/GenBank/DDBJ whole genome shotgun (WGS) entry which is preliminary data.</text>
</comment>
<feature type="transmembrane region" description="Helical" evidence="1">
    <location>
        <begin position="67"/>
        <end position="87"/>
    </location>
</feature>
<feature type="transmembrane region" description="Helical" evidence="1">
    <location>
        <begin position="12"/>
        <end position="28"/>
    </location>
</feature>
<protein>
    <submittedName>
        <fullName evidence="2">DUF3054 domain-containing protein</fullName>
    </submittedName>
</protein>
<feature type="transmembrane region" description="Helical" evidence="1">
    <location>
        <begin position="40"/>
        <end position="60"/>
    </location>
</feature>
<reference evidence="2" key="1">
    <citation type="submission" date="2020-10" db="EMBL/GenBank/DDBJ databases">
        <authorList>
            <person name="Gilroy R."/>
        </authorList>
    </citation>
    <scope>NUCLEOTIDE SEQUENCE</scope>
    <source>
        <strain evidence="2">ChiGjej1B1-24693</strain>
    </source>
</reference>
<proteinExistence type="predicted"/>